<feature type="compositionally biased region" description="Low complexity" evidence="1">
    <location>
        <begin position="340"/>
        <end position="357"/>
    </location>
</feature>
<feature type="compositionally biased region" description="Acidic residues" evidence="1">
    <location>
        <begin position="76"/>
        <end position="86"/>
    </location>
</feature>
<feature type="compositionally biased region" description="Basic and acidic residues" evidence="1">
    <location>
        <begin position="191"/>
        <end position="212"/>
    </location>
</feature>
<feature type="compositionally biased region" description="Low complexity" evidence="1">
    <location>
        <begin position="262"/>
        <end position="273"/>
    </location>
</feature>
<dbReference type="EMBL" id="KZ301975">
    <property type="protein sequence ID" value="PFH53043.1"/>
    <property type="molecule type" value="Genomic_DNA"/>
</dbReference>
<evidence type="ECO:0000313" key="2">
    <source>
        <dbReference type="EMBL" id="PFH53043.1"/>
    </source>
</evidence>
<feature type="compositionally biased region" description="Acidic residues" evidence="1">
    <location>
        <begin position="213"/>
        <end position="223"/>
    </location>
</feature>
<evidence type="ECO:0000313" key="3">
    <source>
        <dbReference type="Proteomes" id="UP000242287"/>
    </source>
</evidence>
<proteinExistence type="predicted"/>
<gene>
    <name evidence="2" type="ORF">AMATHDRAFT_45681</name>
</gene>
<feature type="compositionally biased region" description="Acidic residues" evidence="1">
    <location>
        <begin position="33"/>
        <end position="68"/>
    </location>
</feature>
<feature type="compositionally biased region" description="Low complexity" evidence="1">
    <location>
        <begin position="306"/>
        <end position="319"/>
    </location>
</feature>
<feature type="compositionally biased region" description="Low complexity" evidence="1">
    <location>
        <begin position="414"/>
        <end position="425"/>
    </location>
</feature>
<feature type="compositionally biased region" description="Basic and acidic residues" evidence="1">
    <location>
        <begin position="161"/>
        <end position="182"/>
    </location>
</feature>
<dbReference type="STRING" id="703135.A0A2A9NYS5"/>
<feature type="region of interest" description="Disordered" evidence="1">
    <location>
        <begin position="1"/>
        <end position="87"/>
    </location>
</feature>
<evidence type="ECO:0000256" key="1">
    <source>
        <dbReference type="SAM" id="MobiDB-lite"/>
    </source>
</evidence>
<feature type="region of interest" description="Disordered" evidence="1">
    <location>
        <begin position="439"/>
        <end position="475"/>
    </location>
</feature>
<feature type="region of interest" description="Disordered" evidence="1">
    <location>
        <begin position="152"/>
        <end position="425"/>
    </location>
</feature>
<feature type="compositionally biased region" description="Basic and acidic residues" evidence="1">
    <location>
        <begin position="236"/>
        <end position="259"/>
    </location>
</feature>
<name>A0A2A9NYS5_9AGAR</name>
<dbReference type="OrthoDB" id="3068834at2759"/>
<organism evidence="2 3">
    <name type="scientific">Amanita thiersii Skay4041</name>
    <dbReference type="NCBI Taxonomy" id="703135"/>
    <lineage>
        <taxon>Eukaryota</taxon>
        <taxon>Fungi</taxon>
        <taxon>Dikarya</taxon>
        <taxon>Basidiomycota</taxon>
        <taxon>Agaricomycotina</taxon>
        <taxon>Agaricomycetes</taxon>
        <taxon>Agaricomycetidae</taxon>
        <taxon>Agaricales</taxon>
        <taxon>Pluteineae</taxon>
        <taxon>Amanitaceae</taxon>
        <taxon>Amanita</taxon>
    </lineage>
</organism>
<sequence>MFKRVEKRIKRKEEERELGIDDEVRDVLGLNDTDSEESVSESEDEGDMNVDGEDVSEEGEEEGSDDEWGGIGGAMDVDESEEEEEPTYATVMTISQVLKNPIYVDPSNSATHLCGVCPGKLLKTSLMIEEHTKSNAQKLATLASSLGKNAPLSEALQQLEHNNKSNKDKDSNKLSKRAEKKLAGAQLRKQKKEERKARWKEKQEKKAKKAAEAEAEQADDELSEMPSTLAASPATTKKDKSAKPAKEKERAKEKKEKPKPVPASASVPVSAPSKQRKPPKPAEPEQELQPTTKKRKKDRKKEEAPHTGTAAPAAPVSAAHKTGTGSKASPLPPQKKRKTSPTTTAAAITGGSSGANTLNAPINKPKPKASKPSKATLTPLTSHPGAAPLPPAGSDTSLSVPKSALTKPSEQPVAAAAAAPTADSAQLIKDIVKSATKRARLALHKAQPEPVSTPNSKEGKKQHQKKKKDASGVKK</sequence>
<dbReference type="AlphaFoldDB" id="A0A2A9NYS5"/>
<protein>
    <submittedName>
        <fullName evidence="2">Uncharacterized protein</fullName>
    </submittedName>
</protein>
<reference evidence="2" key="1">
    <citation type="submission" date="2014-02" db="EMBL/GenBank/DDBJ databases">
        <title>Transposable element dynamics among asymbiotic and ectomycorrhizal Amanita fungi.</title>
        <authorList>
            <consortium name="DOE Joint Genome Institute"/>
            <person name="Hess J."/>
            <person name="Skrede I."/>
            <person name="Wolfe B."/>
            <person name="LaButti K."/>
            <person name="Ohm R.A."/>
            <person name="Grigoriev I.V."/>
            <person name="Pringle A."/>
        </authorList>
    </citation>
    <scope>NUCLEOTIDE SEQUENCE [LARGE SCALE GENOMIC DNA]</scope>
    <source>
        <strain evidence="2">SKay4041</strain>
    </source>
</reference>
<keyword evidence="3" id="KW-1185">Reference proteome</keyword>
<feature type="compositionally biased region" description="Basic residues" evidence="1">
    <location>
        <begin position="1"/>
        <end position="10"/>
    </location>
</feature>
<dbReference type="Proteomes" id="UP000242287">
    <property type="component" value="Unassembled WGS sequence"/>
</dbReference>
<accession>A0A2A9NYS5</accession>